<reference evidence="1 2" key="1">
    <citation type="journal article" date="2021" name="Sci. Rep.">
        <title>The genome of the diatom Chaetoceros tenuissimus carries an ancient integrated fragment of an extant virus.</title>
        <authorList>
            <person name="Hongo Y."/>
            <person name="Kimura K."/>
            <person name="Takaki Y."/>
            <person name="Yoshida Y."/>
            <person name="Baba S."/>
            <person name="Kobayashi G."/>
            <person name="Nagasaki K."/>
            <person name="Hano T."/>
            <person name="Tomaru Y."/>
        </authorList>
    </citation>
    <scope>NUCLEOTIDE SEQUENCE [LARGE SCALE GENOMIC DNA]</scope>
    <source>
        <strain evidence="1 2">NIES-3715</strain>
    </source>
</reference>
<name>A0AAD3HBH7_9STRA</name>
<sequence>MKISSLNSNLKRIDLLIVLACTILAAIKVTAILTTEMREQGKIEEEYLSQQQQDGEEEQDSIEFAPIIINAGQGTTGTHLFTEATCLLGYTSFHYNLGCIPSRYIIPKTFNKTTPAETSIQFDEKFQSDIIGQHYFLLAKLSALNKIHFTKNGKSFLIRAQKELEDLIVNAKAMNIVLSLHDTPYPFLLPYIIKLTKKHHDGKSPLIILSERDPEEYISRRTSTNQGDSHLMCRQSLENRSSFYNSSFDIIGCIERGVNNNKASSNLNDSENNDETQRKYTLSERDLLISMTNATKEFGIDKVVESFREYQNSARKLATFSYKIFNRKDRTNVKDLASLMKEKFGHYYPPEKGLVNVNLLKQTFIEKIL</sequence>
<keyword evidence="2" id="KW-1185">Reference proteome</keyword>
<evidence type="ECO:0000313" key="1">
    <source>
        <dbReference type="EMBL" id="GFH57064.1"/>
    </source>
</evidence>
<comment type="caution">
    <text evidence="1">The sequence shown here is derived from an EMBL/GenBank/DDBJ whole genome shotgun (WGS) entry which is preliminary data.</text>
</comment>
<evidence type="ECO:0000313" key="2">
    <source>
        <dbReference type="Proteomes" id="UP001054902"/>
    </source>
</evidence>
<organism evidence="1 2">
    <name type="scientific">Chaetoceros tenuissimus</name>
    <dbReference type="NCBI Taxonomy" id="426638"/>
    <lineage>
        <taxon>Eukaryota</taxon>
        <taxon>Sar</taxon>
        <taxon>Stramenopiles</taxon>
        <taxon>Ochrophyta</taxon>
        <taxon>Bacillariophyta</taxon>
        <taxon>Coscinodiscophyceae</taxon>
        <taxon>Chaetocerotophycidae</taxon>
        <taxon>Chaetocerotales</taxon>
        <taxon>Chaetocerotaceae</taxon>
        <taxon>Chaetoceros</taxon>
    </lineage>
</organism>
<accession>A0AAD3HBH7</accession>
<dbReference type="Proteomes" id="UP001054902">
    <property type="component" value="Unassembled WGS sequence"/>
</dbReference>
<gene>
    <name evidence="1" type="ORF">CTEN210_13540</name>
</gene>
<dbReference type="EMBL" id="BLLK01000057">
    <property type="protein sequence ID" value="GFH57064.1"/>
    <property type="molecule type" value="Genomic_DNA"/>
</dbReference>
<proteinExistence type="predicted"/>
<dbReference type="AlphaFoldDB" id="A0AAD3HBH7"/>
<protein>
    <submittedName>
        <fullName evidence="1">Uncharacterized protein</fullName>
    </submittedName>
</protein>